<dbReference type="GO" id="GO:0005886">
    <property type="term" value="C:plasma membrane"/>
    <property type="evidence" value="ECO:0007669"/>
    <property type="project" value="TreeGrafter"/>
</dbReference>
<reference evidence="2" key="1">
    <citation type="submission" date="2022-11" db="EMBL/GenBank/DDBJ databases">
        <authorList>
            <person name="Hyden B.L."/>
            <person name="Feng K."/>
            <person name="Yates T."/>
            <person name="Jawdy S."/>
            <person name="Smart L.B."/>
            <person name="Muchero W."/>
        </authorList>
    </citation>
    <scope>NUCLEOTIDE SEQUENCE</scope>
    <source>
        <tissue evidence="2">Shoot tip</tissue>
    </source>
</reference>
<organism evidence="2 3">
    <name type="scientific">Salix koriyanagi</name>
    <dbReference type="NCBI Taxonomy" id="2511006"/>
    <lineage>
        <taxon>Eukaryota</taxon>
        <taxon>Viridiplantae</taxon>
        <taxon>Streptophyta</taxon>
        <taxon>Embryophyta</taxon>
        <taxon>Tracheophyta</taxon>
        <taxon>Spermatophyta</taxon>
        <taxon>Magnoliopsida</taxon>
        <taxon>eudicotyledons</taxon>
        <taxon>Gunneridae</taxon>
        <taxon>Pentapetalae</taxon>
        <taxon>rosids</taxon>
        <taxon>fabids</taxon>
        <taxon>Malpighiales</taxon>
        <taxon>Salicaceae</taxon>
        <taxon>Saliceae</taxon>
        <taxon>Salix</taxon>
    </lineage>
</organism>
<dbReference type="EMBL" id="JAPFFM010000009">
    <property type="protein sequence ID" value="KAJ6747252.1"/>
    <property type="molecule type" value="Genomic_DNA"/>
</dbReference>
<dbReference type="PANTHER" id="PTHR24222:SF50">
    <property type="entry name" value="ABC TRANSPORTER B FAMILY MEMBER 9-LIKE ISOFORM X2"/>
    <property type="match status" value="1"/>
</dbReference>
<dbReference type="GO" id="GO:0005524">
    <property type="term" value="F:ATP binding"/>
    <property type="evidence" value="ECO:0007669"/>
    <property type="project" value="UniProtKB-KW"/>
</dbReference>
<dbReference type="Gene3D" id="3.40.50.300">
    <property type="entry name" value="P-loop containing nucleotide triphosphate hydrolases"/>
    <property type="match status" value="1"/>
</dbReference>
<dbReference type="GO" id="GO:0042626">
    <property type="term" value="F:ATPase-coupled transmembrane transporter activity"/>
    <property type="evidence" value="ECO:0007669"/>
    <property type="project" value="TreeGrafter"/>
</dbReference>
<evidence type="ECO:0000313" key="2">
    <source>
        <dbReference type="EMBL" id="KAJ6747252.1"/>
    </source>
</evidence>
<dbReference type="AlphaFoldDB" id="A0A9Q0ZUQ6"/>
<evidence type="ECO:0000259" key="1">
    <source>
        <dbReference type="Pfam" id="PF00005"/>
    </source>
</evidence>
<protein>
    <submittedName>
        <fullName evidence="2">ATP-BINDING CASSETTE SUB-FAMILY B</fullName>
    </submittedName>
</protein>
<proteinExistence type="predicted"/>
<dbReference type="PANTHER" id="PTHR24222">
    <property type="entry name" value="ABC TRANSPORTER B FAMILY"/>
    <property type="match status" value="1"/>
</dbReference>
<keyword evidence="2" id="KW-0547">Nucleotide-binding</keyword>
<keyword evidence="3" id="KW-1185">Reference proteome</keyword>
<feature type="domain" description="ABC transporter" evidence="1">
    <location>
        <begin position="42"/>
        <end position="87"/>
    </location>
</feature>
<evidence type="ECO:0000313" key="3">
    <source>
        <dbReference type="Proteomes" id="UP001151752"/>
    </source>
</evidence>
<comment type="caution">
    <text evidence="2">The sequence shown here is derived from an EMBL/GenBank/DDBJ whole genome shotgun (WGS) entry which is preliminary data.</text>
</comment>
<dbReference type="InterPro" id="IPR027417">
    <property type="entry name" value="P-loop_NTPase"/>
</dbReference>
<gene>
    <name evidence="2" type="ORF">OIU74_029675</name>
</gene>
<dbReference type="InterPro" id="IPR039421">
    <property type="entry name" value="Type_1_exporter"/>
</dbReference>
<dbReference type="Proteomes" id="UP001151752">
    <property type="component" value="Chromosome 6"/>
</dbReference>
<accession>A0A9Q0ZUQ6</accession>
<dbReference type="GO" id="GO:0016887">
    <property type="term" value="F:ATP hydrolysis activity"/>
    <property type="evidence" value="ECO:0007669"/>
    <property type="project" value="InterPro"/>
</dbReference>
<sequence>MWYGSKLVLEKDYDGGKTITVIMEIMIGGIYPTRPDIQIFSEFSLQAPSGTTAALVGQSGSGKSTVISLVERFYDPDSGQVLIDDVDPILFAISIQENIACFYYAPRTVRGDAKSYYPGHPPSKESCSILPSSHHENI</sequence>
<reference evidence="2" key="2">
    <citation type="journal article" date="2023" name="Int. J. Mol. Sci.">
        <title>De Novo Assembly and Annotation of 11 Diverse Shrub Willow (Salix) Genomes Reveals Novel Gene Organization in Sex-Linked Regions.</title>
        <authorList>
            <person name="Hyden B."/>
            <person name="Feng K."/>
            <person name="Yates T.B."/>
            <person name="Jawdy S."/>
            <person name="Cereghino C."/>
            <person name="Smart L.B."/>
            <person name="Muchero W."/>
        </authorList>
    </citation>
    <scope>NUCLEOTIDE SEQUENCE</scope>
    <source>
        <tissue evidence="2">Shoot tip</tissue>
    </source>
</reference>
<keyword evidence="2" id="KW-0067">ATP-binding</keyword>
<name>A0A9Q0ZUQ6_9ROSI</name>
<dbReference type="SUPFAM" id="SSF52540">
    <property type="entry name" value="P-loop containing nucleoside triphosphate hydrolases"/>
    <property type="match status" value="1"/>
</dbReference>
<dbReference type="Pfam" id="PF00005">
    <property type="entry name" value="ABC_tran"/>
    <property type="match status" value="1"/>
</dbReference>
<dbReference type="InterPro" id="IPR003439">
    <property type="entry name" value="ABC_transporter-like_ATP-bd"/>
</dbReference>